<dbReference type="EMBL" id="GBRH01219487">
    <property type="protein sequence ID" value="JAD78408.1"/>
    <property type="molecule type" value="Transcribed_RNA"/>
</dbReference>
<evidence type="ECO:0000256" key="1">
    <source>
        <dbReference type="SAM" id="MobiDB-lite"/>
    </source>
</evidence>
<reference evidence="2" key="2">
    <citation type="journal article" date="2015" name="Data Brief">
        <title>Shoot transcriptome of the giant reed, Arundo donax.</title>
        <authorList>
            <person name="Barrero R.A."/>
            <person name="Guerrero F.D."/>
            <person name="Moolhuijzen P."/>
            <person name="Goolsby J.A."/>
            <person name="Tidwell J."/>
            <person name="Bellgard S.E."/>
            <person name="Bellgard M.I."/>
        </authorList>
    </citation>
    <scope>NUCLEOTIDE SEQUENCE</scope>
    <source>
        <tissue evidence="2">Shoot tissue taken approximately 20 cm above the soil surface</tissue>
    </source>
</reference>
<reference evidence="2" key="1">
    <citation type="submission" date="2014-09" db="EMBL/GenBank/DDBJ databases">
        <authorList>
            <person name="Magalhaes I.L.F."/>
            <person name="Oliveira U."/>
            <person name="Santos F.R."/>
            <person name="Vidigal T.H.D.A."/>
            <person name="Brescovit A.D."/>
            <person name="Santos A.J."/>
        </authorList>
    </citation>
    <scope>NUCLEOTIDE SEQUENCE</scope>
    <source>
        <tissue evidence="2">Shoot tissue taken approximately 20 cm above the soil surface</tissue>
    </source>
</reference>
<feature type="compositionally biased region" description="Low complexity" evidence="1">
    <location>
        <begin position="27"/>
        <end position="36"/>
    </location>
</feature>
<organism evidence="2">
    <name type="scientific">Arundo donax</name>
    <name type="common">Giant reed</name>
    <name type="synonym">Donax arundinaceus</name>
    <dbReference type="NCBI Taxonomy" id="35708"/>
    <lineage>
        <taxon>Eukaryota</taxon>
        <taxon>Viridiplantae</taxon>
        <taxon>Streptophyta</taxon>
        <taxon>Embryophyta</taxon>
        <taxon>Tracheophyta</taxon>
        <taxon>Spermatophyta</taxon>
        <taxon>Magnoliopsida</taxon>
        <taxon>Liliopsida</taxon>
        <taxon>Poales</taxon>
        <taxon>Poaceae</taxon>
        <taxon>PACMAD clade</taxon>
        <taxon>Arundinoideae</taxon>
        <taxon>Arundineae</taxon>
        <taxon>Arundo</taxon>
    </lineage>
</organism>
<accession>A0A0A9CVE5</accession>
<protein>
    <submittedName>
        <fullName evidence="2">Uncharacterized protein</fullName>
    </submittedName>
</protein>
<proteinExistence type="predicted"/>
<evidence type="ECO:0000313" key="2">
    <source>
        <dbReference type="EMBL" id="JAD78408.1"/>
    </source>
</evidence>
<dbReference type="AlphaFoldDB" id="A0A0A9CVE5"/>
<sequence length="75" mass="8188">MPRREARAARWIAGRRGRGARAGGGAASSPADSSPSPCRPLLPESYLLGRVWICLPMYYRPSTAAGMQLEMLRVE</sequence>
<name>A0A0A9CVE5_ARUDO</name>
<feature type="region of interest" description="Disordered" evidence="1">
    <location>
        <begin position="13"/>
        <end position="37"/>
    </location>
</feature>